<dbReference type="AlphaFoldDB" id="A0A1Q9LNU4"/>
<comment type="caution">
    <text evidence="2">The sequence shown here is derived from an EMBL/GenBank/DDBJ whole genome shotgun (WGS) entry which is preliminary data.</text>
</comment>
<reference evidence="2 3" key="1">
    <citation type="submission" date="2016-10" db="EMBL/GenBank/DDBJ databases">
        <title>The Draft Genome Sequence of Actinokineospora bangkokensis 44EHWT reveals the biosynthetic pathway of antifungal compounds Thailandins with unusual extender unit butylmalonyl-CoA.</title>
        <authorList>
            <person name="Greule A."/>
            <person name="Intra B."/>
            <person name="Flemming S."/>
            <person name="Rommel M.G."/>
            <person name="Panbangred W."/>
            <person name="Bechthold A."/>
        </authorList>
    </citation>
    <scope>NUCLEOTIDE SEQUENCE [LARGE SCALE GENOMIC DNA]</scope>
    <source>
        <strain evidence="2 3">44EHW</strain>
    </source>
</reference>
<dbReference type="RefSeq" id="WP_075974571.1">
    <property type="nucleotide sequence ID" value="NZ_MKQR01000009.1"/>
</dbReference>
<accession>A0A1Q9LNU4</accession>
<protein>
    <submittedName>
        <fullName evidence="2">Polyketide-8 synthase acyl carrier protein</fullName>
    </submittedName>
</protein>
<dbReference type="STRING" id="1193682.BJP25_15515"/>
<dbReference type="Proteomes" id="UP000186040">
    <property type="component" value="Unassembled WGS sequence"/>
</dbReference>
<proteinExistence type="predicted"/>
<dbReference type="InterPro" id="IPR009081">
    <property type="entry name" value="PP-bd_ACP"/>
</dbReference>
<evidence type="ECO:0000259" key="1">
    <source>
        <dbReference type="PROSITE" id="PS50075"/>
    </source>
</evidence>
<gene>
    <name evidence="2" type="ORF">BJP25_15515</name>
</gene>
<keyword evidence="3" id="KW-1185">Reference proteome</keyword>
<dbReference type="SUPFAM" id="SSF47336">
    <property type="entry name" value="ACP-like"/>
    <property type="match status" value="1"/>
</dbReference>
<name>A0A1Q9LNU4_9PSEU</name>
<evidence type="ECO:0000313" key="3">
    <source>
        <dbReference type="Proteomes" id="UP000186040"/>
    </source>
</evidence>
<dbReference type="OrthoDB" id="4564178at2"/>
<sequence>MTTAISAERMQALRDIAVEVLEIEDDEITETSLFAEDHDADSLRAIEILARIEKQFKVDIPQSELPNMVNLQAVYAVVAQYAGWQD</sequence>
<dbReference type="InterPro" id="IPR036736">
    <property type="entry name" value="ACP-like_sf"/>
</dbReference>
<feature type="domain" description="Carrier" evidence="1">
    <location>
        <begin position="7"/>
        <end position="82"/>
    </location>
</feature>
<dbReference type="Gene3D" id="1.10.1200.10">
    <property type="entry name" value="ACP-like"/>
    <property type="match status" value="1"/>
</dbReference>
<dbReference type="EMBL" id="MKQR01000009">
    <property type="protein sequence ID" value="OLR93673.1"/>
    <property type="molecule type" value="Genomic_DNA"/>
</dbReference>
<dbReference type="Pfam" id="PF00550">
    <property type="entry name" value="PP-binding"/>
    <property type="match status" value="1"/>
</dbReference>
<dbReference type="PROSITE" id="PS50075">
    <property type="entry name" value="CARRIER"/>
    <property type="match status" value="1"/>
</dbReference>
<evidence type="ECO:0000313" key="2">
    <source>
        <dbReference type="EMBL" id="OLR93673.1"/>
    </source>
</evidence>
<organism evidence="2 3">
    <name type="scientific">Actinokineospora bangkokensis</name>
    <dbReference type="NCBI Taxonomy" id="1193682"/>
    <lineage>
        <taxon>Bacteria</taxon>
        <taxon>Bacillati</taxon>
        <taxon>Actinomycetota</taxon>
        <taxon>Actinomycetes</taxon>
        <taxon>Pseudonocardiales</taxon>
        <taxon>Pseudonocardiaceae</taxon>
        <taxon>Actinokineospora</taxon>
    </lineage>
</organism>